<dbReference type="SMART" id="SM00398">
    <property type="entry name" value="HMG"/>
    <property type="match status" value="1"/>
</dbReference>
<feature type="compositionally biased region" description="Acidic residues" evidence="11">
    <location>
        <begin position="705"/>
        <end position="724"/>
    </location>
</feature>
<feature type="compositionally biased region" description="Acidic residues" evidence="11">
    <location>
        <begin position="464"/>
        <end position="477"/>
    </location>
</feature>
<feature type="domain" description="HMG box" evidence="12">
    <location>
        <begin position="566"/>
        <end position="634"/>
    </location>
</feature>
<evidence type="ECO:0000256" key="2">
    <source>
        <dbReference type="ARBA" id="ARBA00022454"/>
    </source>
</evidence>
<dbReference type="PANTHER" id="PTHR45849:SF1">
    <property type="entry name" value="FACT COMPLEX SUBUNIT SSRP1"/>
    <property type="match status" value="1"/>
</dbReference>
<feature type="compositionally biased region" description="Low complexity" evidence="11">
    <location>
        <begin position="501"/>
        <end position="510"/>
    </location>
</feature>
<gene>
    <name evidence="13" type="ORF">ACJMK2_010943</name>
</gene>
<dbReference type="InterPro" id="IPR000969">
    <property type="entry name" value="SSRP1/POB3"/>
</dbReference>
<dbReference type="FunFam" id="2.30.29.30:FF:000098">
    <property type="entry name" value="Fact complex subunit ssrp1"/>
    <property type="match status" value="1"/>
</dbReference>
<dbReference type="Pfam" id="PF03531">
    <property type="entry name" value="SSrecog"/>
    <property type="match status" value="1"/>
</dbReference>
<dbReference type="SMART" id="SM01287">
    <property type="entry name" value="Rtt106"/>
    <property type="match status" value="1"/>
</dbReference>
<dbReference type="FunFam" id="2.30.29.30:FF:000119">
    <property type="entry name" value="FACT complex subunit SSRP1"/>
    <property type="match status" value="1"/>
</dbReference>
<dbReference type="CDD" id="cd13230">
    <property type="entry name" value="PH1_SSRP1-like"/>
    <property type="match status" value="1"/>
</dbReference>
<dbReference type="Pfam" id="PF17292">
    <property type="entry name" value="POB3_N"/>
    <property type="match status" value="1"/>
</dbReference>
<feature type="region of interest" description="Disordered" evidence="11">
    <location>
        <begin position="459"/>
        <end position="569"/>
    </location>
</feature>
<dbReference type="AlphaFoldDB" id="A0ABD3V604"/>
<dbReference type="FunFam" id="2.30.29.150:FF:000001">
    <property type="entry name" value="Fact complex subunit ssrp1"/>
    <property type="match status" value="1"/>
</dbReference>
<dbReference type="InterPro" id="IPR035417">
    <property type="entry name" value="SSRP1/POB3_N"/>
</dbReference>
<dbReference type="SUPFAM" id="SSF47095">
    <property type="entry name" value="HMG-box"/>
    <property type="match status" value="1"/>
</dbReference>
<dbReference type="SUPFAM" id="SSF50729">
    <property type="entry name" value="PH domain-like"/>
    <property type="match status" value="1"/>
</dbReference>
<dbReference type="PROSITE" id="PS50118">
    <property type="entry name" value="HMG_BOX_2"/>
    <property type="match status" value="1"/>
</dbReference>
<accession>A0ABD3V604</accession>
<proteinExistence type="inferred from homology"/>
<keyword evidence="5 10" id="KW-0805">Transcription regulation</keyword>
<dbReference type="EMBL" id="JBJQND010000013">
    <property type="protein sequence ID" value="KAL3856158.1"/>
    <property type="molecule type" value="Genomic_DNA"/>
</dbReference>
<evidence type="ECO:0000256" key="10">
    <source>
        <dbReference type="RuleBase" id="RU364013"/>
    </source>
</evidence>
<name>A0ABD3V604_SINWO</name>
<comment type="function">
    <text evidence="10">Component of the FACT complex, a general chromatin factor that acts to reorganize nucleosomes. The FACT complex is involved in multiple processes that require DNA as a template such as mRNA elongation, DNA replication and DNA repair. During transcription elongation the FACT complex acts as a histone chaperone that both destabilizes and restores nucleosomal structure. It facilitates the passage of RNA polymerase II and transcription by promoting the dissociation of one histone H2A-H2B dimer from the nucleosome, then subsequently promotes the reestablishment of the nucleosome following the passage of RNA polymerase II.</text>
</comment>
<evidence type="ECO:0000256" key="6">
    <source>
        <dbReference type="ARBA" id="ARBA00023163"/>
    </source>
</evidence>
<keyword evidence="7 10" id="KW-0234">DNA repair</keyword>
<dbReference type="InterPro" id="IPR013719">
    <property type="entry name" value="RTT106/SPT16-like_middle_dom"/>
</dbReference>
<feature type="region of interest" description="Disordered" evidence="11">
    <location>
        <begin position="638"/>
        <end position="749"/>
    </location>
</feature>
<evidence type="ECO:0000313" key="13">
    <source>
        <dbReference type="EMBL" id="KAL3856158.1"/>
    </source>
</evidence>
<dbReference type="GO" id="GO:0006260">
    <property type="term" value="P:DNA replication"/>
    <property type="evidence" value="ECO:0007669"/>
    <property type="project" value="UniProtKB-KW"/>
</dbReference>
<keyword evidence="2 10" id="KW-0158">Chromosome</keyword>
<evidence type="ECO:0000256" key="8">
    <source>
        <dbReference type="ARBA" id="ARBA00023242"/>
    </source>
</evidence>
<comment type="subcellular location">
    <subcellularLocation>
        <location evidence="10">Nucleus</location>
    </subcellularLocation>
    <subcellularLocation>
        <location evidence="10">Chromosome</location>
    </subcellularLocation>
</comment>
<dbReference type="InterPro" id="IPR036910">
    <property type="entry name" value="HMG_box_dom_sf"/>
</dbReference>
<dbReference type="GO" id="GO:0005694">
    <property type="term" value="C:chromosome"/>
    <property type="evidence" value="ECO:0007669"/>
    <property type="project" value="UniProtKB-SubCell"/>
</dbReference>
<dbReference type="Pfam" id="PF21103">
    <property type="entry name" value="PH1_SSRP1-like"/>
    <property type="match status" value="1"/>
</dbReference>
<keyword evidence="9" id="KW-0238">DNA-binding</keyword>
<dbReference type="InterPro" id="IPR009071">
    <property type="entry name" value="HMG_box_dom"/>
</dbReference>
<keyword evidence="4 10" id="KW-0227">DNA damage</keyword>
<evidence type="ECO:0000256" key="1">
    <source>
        <dbReference type="ARBA" id="ARBA00010060"/>
    </source>
</evidence>
<comment type="caution">
    <text evidence="13">The sequence shown here is derived from an EMBL/GenBank/DDBJ whole genome shotgun (WGS) entry which is preliminary data.</text>
</comment>
<dbReference type="Gene3D" id="2.30.29.220">
    <property type="entry name" value="Structure-specific recognition protein (SSRP1)"/>
    <property type="match status" value="1"/>
</dbReference>
<evidence type="ECO:0000256" key="9">
    <source>
        <dbReference type="PROSITE-ProRule" id="PRU00267"/>
    </source>
</evidence>
<dbReference type="Proteomes" id="UP001634394">
    <property type="component" value="Unassembled WGS sequence"/>
</dbReference>
<dbReference type="Gene3D" id="1.10.30.10">
    <property type="entry name" value="High mobility group box domain"/>
    <property type="match status" value="1"/>
</dbReference>
<evidence type="ECO:0000256" key="5">
    <source>
        <dbReference type="ARBA" id="ARBA00023015"/>
    </source>
</evidence>
<keyword evidence="14" id="KW-1185">Reference proteome</keyword>
<dbReference type="Pfam" id="PF00505">
    <property type="entry name" value="HMG_box"/>
    <property type="match status" value="1"/>
</dbReference>
<comment type="similarity">
    <text evidence="1 10">Belongs to the SSRP1 family.</text>
</comment>
<keyword evidence="8 9" id="KW-0539">Nucleus</keyword>
<dbReference type="InterPro" id="IPR038167">
    <property type="entry name" value="SSRP1_sf"/>
</dbReference>
<sequence>MSDYQEYPDVVQEVRGAMNPGRLKLQSNGVIFKNSKTGKVDHFESSDVQKVQWLKRSRGYCLKLIMQNGNIHRYDGFKETEYDKLATFVSKNYNTSMEKVDLSTKGWNWGLAKFEGNSLNFLVDNVCAFEIPLNNVSHSVTAKNEVTIEFHQNDDAAVSLTELRFHIPSDNTDKDPVQEFYNNVIQKADIIQATGDAITIFNEVQCLTPRGRYDIKMYPTFLQLHGKTFDYKIPYTTVLRLFLLPHKDGRQIFFVVSLDPPIKQGQTRYHFLILLFSKDDEITMELGLSEDDLQKKYEGKLEKEMSGPEYEVVSRIFKSVTNRKITVPGSFKGNSGTPAISCSYRAATGLLYPLERGFIFVHKPPVHIRFDEISTVNFARSAGSTRSFDFDVETKTGTVYTFSSIEKDEYGKLFDFVSGKKLRVKNIGGKGGKTSYAEDMMDSDEDDNHDAYMVRMKAEGKEREEEEDMDFESDDSSDVSFNPGSLTGSEVAEEYDSNPPSTDSSYSIGDYSGGSGSESDSGSDAEERKKRREKDKEKRKSKSAKTVHEGPRKSRKKKKDVDPDRPKRPATAYFLWFMESRESIKKENPELSITELSKKAGTMWKELNEETKGEYEKKAEEAKKEYQLAMEEYKKKLKEEGKEVGGGDSSGSKKRSPKKSVSDSRAGAGSDYKSKEFISSSEDTSEDDDKPLKKKAKDKAKDKAEEEEDESSDEEAELPDDEEILSTPPSSGKEDSESESGSGGGSESE</sequence>
<dbReference type="Gene3D" id="2.30.29.30">
    <property type="entry name" value="Pleckstrin-homology domain (PH domain)/Phosphotyrosine-binding domain (PTB)"/>
    <property type="match status" value="2"/>
</dbReference>
<dbReference type="CDD" id="cd21994">
    <property type="entry name" value="HMG-box_SSRP1-like"/>
    <property type="match status" value="1"/>
</dbReference>
<protein>
    <recommendedName>
        <fullName evidence="10">FACT complex subunit SSRP1</fullName>
    </recommendedName>
</protein>
<evidence type="ECO:0000313" key="14">
    <source>
        <dbReference type="Proteomes" id="UP001634394"/>
    </source>
</evidence>
<evidence type="ECO:0000256" key="11">
    <source>
        <dbReference type="SAM" id="MobiDB-lite"/>
    </source>
</evidence>
<dbReference type="GO" id="GO:0005634">
    <property type="term" value="C:nucleus"/>
    <property type="evidence" value="ECO:0007669"/>
    <property type="project" value="UniProtKB-SubCell"/>
</dbReference>
<keyword evidence="3 10" id="KW-0235">DNA replication</keyword>
<dbReference type="Gene3D" id="2.30.29.150">
    <property type="match status" value="1"/>
</dbReference>
<keyword evidence="6 10" id="KW-0804">Transcription</keyword>
<reference evidence="13 14" key="1">
    <citation type="submission" date="2024-11" db="EMBL/GenBank/DDBJ databases">
        <title>Chromosome-level genome assembly of the freshwater bivalve Anodonta woodiana.</title>
        <authorList>
            <person name="Chen X."/>
        </authorList>
    </citation>
    <scope>NUCLEOTIDE SEQUENCE [LARGE SCALE GENOMIC DNA]</scope>
    <source>
        <strain evidence="13">MN2024</strain>
        <tissue evidence="13">Gills</tissue>
    </source>
</reference>
<feature type="DNA-binding region" description="HMG box" evidence="9">
    <location>
        <begin position="566"/>
        <end position="634"/>
    </location>
</feature>
<dbReference type="InterPro" id="IPR011993">
    <property type="entry name" value="PH-like_dom_sf"/>
</dbReference>
<dbReference type="InterPro" id="IPR050454">
    <property type="entry name" value="RTT106/SSRP1_HistChap/FACT"/>
</dbReference>
<evidence type="ECO:0000256" key="3">
    <source>
        <dbReference type="ARBA" id="ARBA00022705"/>
    </source>
</evidence>
<dbReference type="InterPro" id="IPR048993">
    <property type="entry name" value="SSRP1-like_PH1"/>
</dbReference>
<dbReference type="GO" id="GO:0003677">
    <property type="term" value="F:DNA binding"/>
    <property type="evidence" value="ECO:0007669"/>
    <property type="project" value="UniProtKB-UniRule"/>
</dbReference>
<dbReference type="PANTHER" id="PTHR45849">
    <property type="entry name" value="FACT COMPLEX SUBUNIT SSRP1"/>
    <property type="match status" value="1"/>
</dbReference>
<feature type="compositionally biased region" description="Basic residues" evidence="11">
    <location>
        <begin position="529"/>
        <end position="545"/>
    </location>
</feature>
<dbReference type="PRINTS" id="PR00887">
    <property type="entry name" value="SSRCOGNITION"/>
</dbReference>
<evidence type="ECO:0000256" key="7">
    <source>
        <dbReference type="ARBA" id="ARBA00023204"/>
    </source>
</evidence>
<evidence type="ECO:0000256" key="4">
    <source>
        <dbReference type="ARBA" id="ARBA00022763"/>
    </source>
</evidence>
<organism evidence="13 14">
    <name type="scientific">Sinanodonta woodiana</name>
    <name type="common">Chinese pond mussel</name>
    <name type="synonym">Anodonta woodiana</name>
    <dbReference type="NCBI Taxonomy" id="1069815"/>
    <lineage>
        <taxon>Eukaryota</taxon>
        <taxon>Metazoa</taxon>
        <taxon>Spiralia</taxon>
        <taxon>Lophotrochozoa</taxon>
        <taxon>Mollusca</taxon>
        <taxon>Bivalvia</taxon>
        <taxon>Autobranchia</taxon>
        <taxon>Heteroconchia</taxon>
        <taxon>Palaeoheterodonta</taxon>
        <taxon>Unionida</taxon>
        <taxon>Unionoidea</taxon>
        <taxon>Unionidae</taxon>
        <taxon>Unioninae</taxon>
        <taxon>Sinanodonta</taxon>
    </lineage>
</organism>
<dbReference type="CDD" id="cd13231">
    <property type="entry name" value="PH2_SSRP1-like"/>
    <property type="match status" value="1"/>
</dbReference>
<dbReference type="GO" id="GO:0006281">
    <property type="term" value="P:DNA repair"/>
    <property type="evidence" value="ECO:0007669"/>
    <property type="project" value="UniProtKB-KW"/>
</dbReference>
<evidence type="ECO:0000259" key="12">
    <source>
        <dbReference type="PROSITE" id="PS50118"/>
    </source>
</evidence>
<dbReference type="Pfam" id="PF08512">
    <property type="entry name" value="Rttp106-like_middle"/>
    <property type="match status" value="1"/>
</dbReference>
<dbReference type="InterPro" id="IPR024954">
    <property type="entry name" value="SSRP1_DD"/>
</dbReference>